<dbReference type="PROSITE" id="PS00236">
    <property type="entry name" value="NEUROTR_ION_CHANNEL"/>
    <property type="match status" value="1"/>
</dbReference>
<dbReference type="Gene3D" id="1.20.58.390">
    <property type="entry name" value="Neurotransmitter-gated ion-channel transmembrane domain"/>
    <property type="match status" value="1"/>
</dbReference>
<keyword evidence="2 5" id="KW-0812">Transmembrane</keyword>
<name>A0A2A6CZU6_PRIPA</name>
<dbReference type="GO" id="GO:0042391">
    <property type="term" value="P:regulation of membrane potential"/>
    <property type="evidence" value="ECO:0000318"/>
    <property type="project" value="GO_Central"/>
</dbReference>
<dbReference type="PANTHER" id="PTHR18945">
    <property type="entry name" value="NEUROTRANSMITTER GATED ION CHANNEL"/>
    <property type="match status" value="1"/>
</dbReference>
<evidence type="ECO:0000313" key="11">
    <source>
        <dbReference type="Proteomes" id="UP000005239"/>
    </source>
</evidence>
<dbReference type="Pfam" id="PF02932">
    <property type="entry name" value="Neur_chan_memb"/>
    <property type="match status" value="1"/>
</dbReference>
<dbReference type="GO" id="GO:0043005">
    <property type="term" value="C:neuron projection"/>
    <property type="evidence" value="ECO:0000318"/>
    <property type="project" value="GO_Central"/>
</dbReference>
<dbReference type="OrthoDB" id="410315at2759"/>
<dbReference type="GO" id="GO:0034220">
    <property type="term" value="P:monoatomic ion transmembrane transport"/>
    <property type="evidence" value="ECO:0000318"/>
    <property type="project" value="GO_Central"/>
</dbReference>
<feature type="transmembrane region" description="Helical" evidence="5">
    <location>
        <begin position="221"/>
        <end position="246"/>
    </location>
</feature>
<keyword evidence="11" id="KW-1185">Reference proteome</keyword>
<dbReference type="CDD" id="cd19051">
    <property type="entry name" value="LGIC_TM_cation"/>
    <property type="match status" value="1"/>
</dbReference>
<dbReference type="GO" id="GO:0004888">
    <property type="term" value="F:transmembrane signaling receptor activity"/>
    <property type="evidence" value="ECO:0007669"/>
    <property type="project" value="InterPro"/>
</dbReference>
<dbReference type="PRINTS" id="PR00252">
    <property type="entry name" value="NRIONCHANNEL"/>
</dbReference>
<keyword evidence="3 5" id="KW-1133">Transmembrane helix</keyword>
<dbReference type="InterPro" id="IPR018000">
    <property type="entry name" value="Neurotransmitter_ion_chnl_CS"/>
</dbReference>
<evidence type="ECO:0000313" key="10">
    <source>
        <dbReference type="EnsemblMetazoa" id="PPA21741.1"/>
    </source>
</evidence>
<accession>A0A2A6CZU6</accession>
<dbReference type="Pfam" id="PF02931">
    <property type="entry name" value="Neur_chan_LBD"/>
    <property type="match status" value="1"/>
</dbReference>
<dbReference type="GO" id="GO:0005886">
    <property type="term" value="C:plasma membrane"/>
    <property type="evidence" value="ECO:0000318"/>
    <property type="project" value="GO_Central"/>
</dbReference>
<feature type="signal peptide" evidence="5">
    <location>
        <begin position="1"/>
        <end position="18"/>
    </location>
</feature>
<evidence type="ECO:0000256" key="2">
    <source>
        <dbReference type="ARBA" id="ARBA00022692"/>
    </source>
</evidence>
<keyword evidence="5" id="KW-0407">Ion channel</keyword>
<dbReference type="GO" id="GO:0007268">
    <property type="term" value="P:chemical synaptic transmission"/>
    <property type="evidence" value="ECO:0000318"/>
    <property type="project" value="GO_Central"/>
</dbReference>
<reference evidence="11" key="1">
    <citation type="journal article" date="2008" name="Nat. Genet.">
        <title>The Pristionchus pacificus genome provides a unique perspective on nematode lifestyle and parasitism.</title>
        <authorList>
            <person name="Dieterich C."/>
            <person name="Clifton S.W."/>
            <person name="Schuster L.N."/>
            <person name="Chinwalla A."/>
            <person name="Delehaunty K."/>
            <person name="Dinkelacker I."/>
            <person name="Fulton L."/>
            <person name="Fulton R."/>
            <person name="Godfrey J."/>
            <person name="Minx P."/>
            <person name="Mitreva M."/>
            <person name="Roeseler W."/>
            <person name="Tian H."/>
            <person name="Witte H."/>
            <person name="Yang S.P."/>
            <person name="Wilson R.K."/>
            <person name="Sommer R.J."/>
        </authorList>
    </citation>
    <scope>NUCLEOTIDE SEQUENCE [LARGE SCALE GENOMIC DNA]</scope>
    <source>
        <strain evidence="11">PS312</strain>
    </source>
</reference>
<keyword evidence="5" id="KW-0813">Transport</keyword>
<dbReference type="EnsemblMetazoa" id="PPA21741.1">
    <property type="protein sequence ID" value="PPA21741.1"/>
    <property type="gene ID" value="WBGene00111295"/>
</dbReference>
<feature type="transmembrane region" description="Helical" evidence="5">
    <location>
        <begin position="402"/>
        <end position="423"/>
    </location>
</feature>
<feature type="region of interest" description="Disordered" evidence="7">
    <location>
        <begin position="617"/>
        <end position="678"/>
    </location>
</feature>
<evidence type="ECO:0000256" key="7">
    <source>
        <dbReference type="SAM" id="MobiDB-lite"/>
    </source>
</evidence>
<evidence type="ECO:0000259" key="8">
    <source>
        <dbReference type="Pfam" id="PF02931"/>
    </source>
</evidence>
<evidence type="ECO:0000256" key="5">
    <source>
        <dbReference type="RuleBase" id="RU000687"/>
    </source>
</evidence>
<dbReference type="Gene3D" id="2.70.170.10">
    <property type="entry name" value="Neurotransmitter-gated ion-channel ligand-binding domain"/>
    <property type="match status" value="1"/>
</dbReference>
<keyword evidence="4 5" id="KW-0472">Membrane</keyword>
<sequence length="678" mass="79123">MQPRLLCSILSLIVPAISRSFTEQIYQSIMKDYNKKLMPPVKDAINIIMNMPTMMLINVLENERLAQFIVADLKTWIDDRLQWNPESFGNQTSIVIPEDDVWLPSIVIYNTIEFKVLIIDEVRTVKVESCGRVTWNLPVTITTTCNLQIDVFPFDVQVCTIYATSPSYDDSQIHAVAGWTQNYYANAEWVALNTSIDVNTFDEFGITRFDVRYHIKIRRNFIYYIIVIVIPTFLLSVLTTAGIFTASGTTEIVGIGLTSLLALSVMLGIVAETLPKSNKLTLMGHYLLLSMLIAALSICCAVIISAMMERKKKFCESLPSRIWYAFVFAKQLYKLKEEREREKDEEWRSPERSVNGEILHSIYLQILEMNHEFTTILRKREKERRRNKIANEWHRIFHRIEILFVIFFQLVNIALLIAFISFISENSKIRKEIECTFTISNLNCRSMDSIEVNMDRLKEVHKEVQAFKACQKIGLVLDKTMNLLLKIITTDIDPVEMRFELESLSGQREVAWQHDRKSVTPLRKCMYGVSESIEIAVDWLVRREILKREQNRLMYREIKQEVREVEENNEIANEIPEEIPIETLEDDQKIQDHIESYQDQDTEELEIKDEIVMIDEEEVSEMRSDRSASVAKRRREDEDEDIQNSAKRTMSEEVKNKLDNEPDDEFENMITTLKEEPL</sequence>
<comment type="similarity">
    <text evidence="5">Belongs to the ligand-gated ion channel (TC 1.A.9) family.</text>
</comment>
<reference evidence="10" key="2">
    <citation type="submission" date="2022-06" db="UniProtKB">
        <authorList>
            <consortium name="EnsemblMetazoa"/>
        </authorList>
    </citation>
    <scope>IDENTIFICATION</scope>
    <source>
        <strain evidence="10">PS312</strain>
    </source>
</reference>
<feature type="coiled-coil region" evidence="6">
    <location>
        <begin position="548"/>
        <end position="575"/>
    </location>
</feature>
<feature type="domain" description="Neurotransmitter-gated ion-channel ligand-binding" evidence="8">
    <location>
        <begin position="23"/>
        <end position="220"/>
    </location>
</feature>
<feature type="compositionally biased region" description="Basic and acidic residues" evidence="7">
    <location>
        <begin position="649"/>
        <end position="660"/>
    </location>
</feature>
<protein>
    <submittedName>
        <fullName evidence="10">Transmembrane ion channel</fullName>
    </submittedName>
</protein>
<dbReference type="SUPFAM" id="SSF63712">
    <property type="entry name" value="Nicotinic receptor ligand binding domain-like"/>
    <property type="match status" value="1"/>
</dbReference>
<dbReference type="InterPro" id="IPR006201">
    <property type="entry name" value="Neur_channel"/>
</dbReference>
<comment type="subcellular location">
    <subcellularLocation>
        <location evidence="1">Membrane</location>
        <topology evidence="1">Multi-pass membrane protein</topology>
    </subcellularLocation>
</comment>
<keyword evidence="5" id="KW-0732">Signal</keyword>
<dbReference type="CDD" id="cd18989">
    <property type="entry name" value="LGIC_ECD_cation"/>
    <property type="match status" value="1"/>
</dbReference>
<dbReference type="InterPro" id="IPR006202">
    <property type="entry name" value="Neur_chan_lig-bd"/>
</dbReference>
<dbReference type="GO" id="GO:0045202">
    <property type="term" value="C:synapse"/>
    <property type="evidence" value="ECO:0000318"/>
    <property type="project" value="GO_Central"/>
</dbReference>
<dbReference type="GO" id="GO:0005231">
    <property type="term" value="F:excitatory extracellular ligand-gated monoatomic ion channel activity"/>
    <property type="evidence" value="ECO:0000318"/>
    <property type="project" value="GO_Central"/>
</dbReference>
<dbReference type="InterPro" id="IPR006029">
    <property type="entry name" value="Neurotrans-gated_channel_TM"/>
</dbReference>
<evidence type="ECO:0000256" key="4">
    <source>
        <dbReference type="ARBA" id="ARBA00023136"/>
    </source>
</evidence>
<dbReference type="GO" id="GO:1904315">
    <property type="term" value="F:transmitter-gated monoatomic ion channel activity involved in regulation of postsynaptic membrane potential"/>
    <property type="evidence" value="ECO:0000318"/>
    <property type="project" value="GO_Central"/>
</dbReference>
<keyword evidence="5" id="KW-0406">Ion transport</keyword>
<proteinExistence type="inferred from homology"/>
<dbReference type="GO" id="GO:0098794">
    <property type="term" value="C:postsynapse"/>
    <property type="evidence" value="ECO:0007669"/>
    <property type="project" value="GOC"/>
</dbReference>
<feature type="transmembrane region" description="Helical" evidence="5">
    <location>
        <begin position="286"/>
        <end position="308"/>
    </location>
</feature>
<dbReference type="SUPFAM" id="SSF90112">
    <property type="entry name" value="Neurotransmitter-gated ion-channel transmembrane pore"/>
    <property type="match status" value="1"/>
</dbReference>
<keyword evidence="6" id="KW-0175">Coiled coil</keyword>
<evidence type="ECO:0000256" key="6">
    <source>
        <dbReference type="SAM" id="Coils"/>
    </source>
</evidence>
<evidence type="ECO:0000259" key="9">
    <source>
        <dbReference type="Pfam" id="PF02932"/>
    </source>
</evidence>
<evidence type="ECO:0000256" key="3">
    <source>
        <dbReference type="ARBA" id="ARBA00022989"/>
    </source>
</evidence>
<feature type="transmembrane region" description="Helical" evidence="5">
    <location>
        <begin position="252"/>
        <end position="274"/>
    </location>
</feature>
<dbReference type="GO" id="GO:1902495">
    <property type="term" value="C:transmembrane transporter complex"/>
    <property type="evidence" value="ECO:0000318"/>
    <property type="project" value="GO_Central"/>
</dbReference>
<dbReference type="AlphaFoldDB" id="A0A2A6CZU6"/>
<gene>
    <name evidence="10" type="primary">WBGene00111295</name>
</gene>
<feature type="domain" description="Neurotransmitter-gated ion-channel transmembrane" evidence="9">
    <location>
        <begin position="228"/>
        <end position="347"/>
    </location>
</feature>
<dbReference type="Proteomes" id="UP000005239">
    <property type="component" value="Unassembled WGS sequence"/>
</dbReference>
<dbReference type="InterPro" id="IPR036734">
    <property type="entry name" value="Neur_chan_lig-bd_sf"/>
</dbReference>
<accession>A0A8R1UG92</accession>
<feature type="chain" id="PRO_5042620852" evidence="5">
    <location>
        <begin position="19"/>
        <end position="678"/>
    </location>
</feature>
<dbReference type="InterPro" id="IPR038050">
    <property type="entry name" value="Neuro_actylchol_rec"/>
</dbReference>
<dbReference type="InterPro" id="IPR036719">
    <property type="entry name" value="Neuro-gated_channel_TM_sf"/>
</dbReference>
<evidence type="ECO:0000256" key="1">
    <source>
        <dbReference type="ARBA" id="ARBA00004141"/>
    </source>
</evidence>
<organism evidence="10 11">
    <name type="scientific">Pristionchus pacificus</name>
    <name type="common">Parasitic nematode worm</name>
    <dbReference type="NCBI Taxonomy" id="54126"/>
    <lineage>
        <taxon>Eukaryota</taxon>
        <taxon>Metazoa</taxon>
        <taxon>Ecdysozoa</taxon>
        <taxon>Nematoda</taxon>
        <taxon>Chromadorea</taxon>
        <taxon>Rhabditida</taxon>
        <taxon>Rhabditina</taxon>
        <taxon>Diplogasteromorpha</taxon>
        <taxon>Diplogasteroidea</taxon>
        <taxon>Neodiplogasteridae</taxon>
        <taxon>Pristionchus</taxon>
    </lineage>
</organism>